<comment type="similarity">
    <text evidence="1">Belongs to the universal ribosomal protein uL4 family.</text>
</comment>
<dbReference type="EMBL" id="JAATJU010022430">
    <property type="protein sequence ID" value="KAH0510668.1"/>
    <property type="molecule type" value="Genomic_DNA"/>
</dbReference>
<protein>
    <submittedName>
        <fullName evidence="5">60S ribosomal protein L4</fullName>
    </submittedName>
</protein>
<dbReference type="Proteomes" id="UP000710432">
    <property type="component" value="Unassembled WGS sequence"/>
</dbReference>
<dbReference type="AlphaFoldDB" id="A0A8J6KT33"/>
<dbReference type="GO" id="GO:0005840">
    <property type="term" value="C:ribosome"/>
    <property type="evidence" value="ECO:0007669"/>
    <property type="project" value="UniProtKB-KW"/>
</dbReference>
<dbReference type="InterPro" id="IPR025755">
    <property type="entry name" value="Ribos_uL4_C_dom"/>
</dbReference>
<comment type="caution">
    <text evidence="5">The sequence shown here is derived from an EMBL/GenBank/DDBJ whole genome shotgun (WGS) entry which is preliminary data.</text>
</comment>
<sequence>MFGEKLESYKKTKDAELLLKKHKAWDDIIKVHVSLGMRAGKSRGETDVMASVGDLASSTVRAVIIIKVFGSIPGVTLLNVSKLDIVKLPARGHVWCPAFGQSFPEVRGIPSISYGVALLKCYGHFLMYMVTNTDLSRILKSPKIQGALYVPREKIHCRVLKKDPLKT</sequence>
<proteinExistence type="inferred from homology"/>
<gene>
    <name evidence="5" type="ORF">LTLLF_153745</name>
</gene>
<name>A0A8J6KT33_MICOH</name>
<dbReference type="GO" id="GO:1990904">
    <property type="term" value="C:ribonucleoprotein complex"/>
    <property type="evidence" value="ECO:0007669"/>
    <property type="project" value="UniProtKB-KW"/>
</dbReference>
<evidence type="ECO:0000313" key="5">
    <source>
        <dbReference type="EMBL" id="KAH0510668.1"/>
    </source>
</evidence>
<reference evidence="5" key="1">
    <citation type="submission" date="2020-03" db="EMBL/GenBank/DDBJ databases">
        <title>Studies in the Genomics of Life Span.</title>
        <authorList>
            <person name="Glass D."/>
        </authorList>
    </citation>
    <scope>NUCLEOTIDE SEQUENCE</scope>
    <source>
        <strain evidence="5">LTLLF</strain>
        <tissue evidence="5">Muscle</tissue>
    </source>
</reference>
<dbReference type="Pfam" id="PF14374">
    <property type="entry name" value="Ribos_L4_asso_C"/>
    <property type="match status" value="1"/>
</dbReference>
<evidence type="ECO:0000259" key="4">
    <source>
        <dbReference type="Pfam" id="PF14374"/>
    </source>
</evidence>
<feature type="domain" description="Large ribosomal subunit protein uL4 C-terminal" evidence="4">
    <location>
        <begin position="128"/>
        <end position="166"/>
    </location>
</feature>
<keyword evidence="2 5" id="KW-0689">Ribosomal protein</keyword>
<dbReference type="GO" id="GO:0006412">
    <property type="term" value="P:translation"/>
    <property type="evidence" value="ECO:0007669"/>
    <property type="project" value="InterPro"/>
</dbReference>
<keyword evidence="3" id="KW-0687">Ribonucleoprotein</keyword>
<dbReference type="InterPro" id="IPR023574">
    <property type="entry name" value="Ribosomal_uL4_dom_sf"/>
</dbReference>
<accession>A0A8J6KT33</accession>
<evidence type="ECO:0000256" key="3">
    <source>
        <dbReference type="ARBA" id="ARBA00023274"/>
    </source>
</evidence>
<dbReference type="GO" id="GO:0003735">
    <property type="term" value="F:structural constituent of ribosome"/>
    <property type="evidence" value="ECO:0007669"/>
    <property type="project" value="InterPro"/>
</dbReference>
<evidence type="ECO:0000313" key="6">
    <source>
        <dbReference type="Proteomes" id="UP000710432"/>
    </source>
</evidence>
<evidence type="ECO:0000256" key="1">
    <source>
        <dbReference type="ARBA" id="ARBA00010528"/>
    </source>
</evidence>
<organism evidence="5 6">
    <name type="scientific">Microtus ochrogaster</name>
    <name type="common">Prairie vole</name>
    <dbReference type="NCBI Taxonomy" id="79684"/>
    <lineage>
        <taxon>Eukaryota</taxon>
        <taxon>Metazoa</taxon>
        <taxon>Chordata</taxon>
        <taxon>Craniata</taxon>
        <taxon>Vertebrata</taxon>
        <taxon>Euteleostomi</taxon>
        <taxon>Mammalia</taxon>
        <taxon>Eutheria</taxon>
        <taxon>Euarchontoglires</taxon>
        <taxon>Glires</taxon>
        <taxon>Rodentia</taxon>
        <taxon>Myomorpha</taxon>
        <taxon>Muroidea</taxon>
        <taxon>Cricetidae</taxon>
        <taxon>Arvicolinae</taxon>
        <taxon>Microtus</taxon>
    </lineage>
</organism>
<dbReference type="Gene3D" id="3.40.1370.10">
    <property type="match status" value="1"/>
</dbReference>
<evidence type="ECO:0000256" key="2">
    <source>
        <dbReference type="ARBA" id="ARBA00022980"/>
    </source>
</evidence>
<dbReference type="SUPFAM" id="SSF52166">
    <property type="entry name" value="Ribosomal protein L4"/>
    <property type="match status" value="1"/>
</dbReference>
<dbReference type="InterPro" id="IPR045240">
    <property type="entry name" value="Ribosomal_uL4_euk/arch"/>
</dbReference>
<dbReference type="PANTHER" id="PTHR19431">
    <property type="entry name" value="60S RIBOSOMAL PROTEIN L4"/>
    <property type="match status" value="1"/>
</dbReference>